<evidence type="ECO:0000256" key="1">
    <source>
        <dbReference type="SAM" id="MobiDB-lite"/>
    </source>
</evidence>
<dbReference type="Proteomes" id="UP001153365">
    <property type="component" value="Unassembled WGS sequence"/>
</dbReference>
<feature type="region of interest" description="Disordered" evidence="1">
    <location>
        <begin position="539"/>
        <end position="581"/>
    </location>
</feature>
<feature type="region of interest" description="Disordered" evidence="1">
    <location>
        <begin position="253"/>
        <end position="348"/>
    </location>
</feature>
<dbReference type="EMBL" id="CALTRL010002613">
    <property type="protein sequence ID" value="CAH7676193.1"/>
    <property type="molecule type" value="Genomic_DNA"/>
</dbReference>
<comment type="caution">
    <text evidence="2">The sequence shown here is derived from an EMBL/GenBank/DDBJ whole genome shotgun (WGS) entry which is preliminary data.</text>
</comment>
<feature type="compositionally biased region" description="Basic and acidic residues" evidence="1">
    <location>
        <begin position="279"/>
        <end position="293"/>
    </location>
</feature>
<dbReference type="AlphaFoldDB" id="A0AAV0B4Y5"/>
<evidence type="ECO:0000313" key="3">
    <source>
        <dbReference type="Proteomes" id="UP001153365"/>
    </source>
</evidence>
<feature type="compositionally biased region" description="Basic and acidic residues" evidence="1">
    <location>
        <begin position="320"/>
        <end position="329"/>
    </location>
</feature>
<protein>
    <submittedName>
        <fullName evidence="2">Uncharacterized protein</fullName>
    </submittedName>
</protein>
<feature type="compositionally biased region" description="Low complexity" evidence="1">
    <location>
        <begin position="128"/>
        <end position="140"/>
    </location>
</feature>
<name>A0AAV0B4Y5_PHAPC</name>
<feature type="region of interest" description="Disordered" evidence="1">
    <location>
        <begin position="700"/>
        <end position="732"/>
    </location>
</feature>
<reference evidence="2" key="1">
    <citation type="submission" date="2022-06" db="EMBL/GenBank/DDBJ databases">
        <authorList>
            <consortium name="SYNGENTA / RWTH Aachen University"/>
        </authorList>
    </citation>
    <scope>NUCLEOTIDE SEQUENCE</scope>
</reference>
<organism evidence="2 3">
    <name type="scientific">Phakopsora pachyrhizi</name>
    <name type="common">Asian soybean rust disease fungus</name>
    <dbReference type="NCBI Taxonomy" id="170000"/>
    <lineage>
        <taxon>Eukaryota</taxon>
        <taxon>Fungi</taxon>
        <taxon>Dikarya</taxon>
        <taxon>Basidiomycota</taxon>
        <taxon>Pucciniomycotina</taxon>
        <taxon>Pucciniomycetes</taxon>
        <taxon>Pucciniales</taxon>
        <taxon>Phakopsoraceae</taxon>
        <taxon>Phakopsora</taxon>
    </lineage>
</organism>
<feature type="compositionally biased region" description="Polar residues" evidence="1">
    <location>
        <begin position="545"/>
        <end position="558"/>
    </location>
</feature>
<feature type="compositionally biased region" description="Polar residues" evidence="1">
    <location>
        <begin position="255"/>
        <end position="275"/>
    </location>
</feature>
<proteinExistence type="predicted"/>
<feature type="compositionally biased region" description="Basic and acidic residues" evidence="1">
    <location>
        <begin position="785"/>
        <end position="799"/>
    </location>
</feature>
<feature type="region of interest" description="Disordered" evidence="1">
    <location>
        <begin position="52"/>
        <end position="107"/>
    </location>
</feature>
<gene>
    <name evidence="2" type="ORF">PPACK8108_LOCUS11304</name>
</gene>
<feature type="region of interest" description="Disordered" evidence="1">
    <location>
        <begin position="774"/>
        <end position="805"/>
    </location>
</feature>
<evidence type="ECO:0000313" key="2">
    <source>
        <dbReference type="EMBL" id="CAH7676193.1"/>
    </source>
</evidence>
<keyword evidence="3" id="KW-1185">Reference proteome</keyword>
<feature type="region of interest" description="Disordered" evidence="1">
    <location>
        <begin position="120"/>
        <end position="144"/>
    </location>
</feature>
<feature type="compositionally biased region" description="Basic and acidic residues" evidence="1">
    <location>
        <begin position="719"/>
        <end position="732"/>
    </location>
</feature>
<feature type="compositionally biased region" description="Low complexity" evidence="1">
    <location>
        <begin position="308"/>
        <end position="319"/>
    </location>
</feature>
<accession>A0AAV0B4Y5</accession>
<sequence length="1227" mass="141818">MSPSFLPDGAPVGEFPKCWGRDAPLPLSNFSQAALLENPSLGLVNSARLLPHESTSTGDRLGKSKSLPNLRLENFPDEFRREPITEDGNPKTDNDGTKYDPSLYDKWGIAHEGDNDKAKVHEPLQGESSSKSRLSHSSQSYHPINLLPPHENPYQSPSYKSYYQSIIAPENNQGAQNFPSFTYPLGSEEFTESPRRYFRQLLPLAIYPTIYVNMPLQRKEIQGHYSGYNPRYNMDAPLKQPASQYHQIHSYPYKATNSQPPEYQGTSSSATTPYQSVAEKSRKFKDGVNRKDSPQINNKNKNEDTDASSSSSQNPSKVSSDSKTDHRYLNDLNDIPFKNEEKPTLTEEELKNHIKNSKEFVATNDPVSEEDLNENSKRIPIAKNSNYALDNRKGSEIVEFHKVDIGKLNSAVKPYNDSELERPYRRIESGKSDNYEKPEAISSSLKNNHVLDKTDELIINDDNLKKHIDDSQRYEASKSVIDHNLEKSLILKEILGIKDRHVPNKDEDLLKTGKTIINQSEGKTQKDTLSSSIYSQRDDFEKVDSSQSKKSLNENIQESNKDLSHYQTQQTKEESDTTELKKSEVLGKLEQNIKPLSDPSSFQNDKKYEKELRDLEIIHENDEKIGNNLSKHAKSEKTRSDEKNFIHKGRIIKSVEKSIQKEVDTKALQGNLRVQKDYKISKNKLKPQKDIDEPINPLNAVKTENHNSRPSENIGGKQAIEEKMDSSTKVKPKESLVNKKFITQSKSIIPVLHDTDKEGDSVTVKHDQILSREEKELFKMSNPSENEKRKEFVDQESQKRLLSSDSKEISTKDLRDLSQFSDDITEPSLNYQLNKNLKSFKKLSRNNEQEILRKKIKKQFFDSHVFSSKAQETWNSWKLKKMDPRMMFNMGIILKFDQPSQIHTAIDHQITHEIRLLSDVLTRNKPEYEKAESWYISNMAPFEGQRRILALRNHIRHYRTVERCMSLVQIYPKDRSSKENEILSLDEKFSIISGESGILLSDNFFAKGEGPDPMPKIIKESFGNEEAANRRVEFLKYAKYRNNPAKWWKSKKDFKLLDIKYGVDYLRALKVADILQFGWYTLMDIDCWGRMTAEDSFFGLMDLMKSYEKNLPWNESPERYWLMSYEKEKYLTKLVQISNMVSQRQDLIKQKLLENPVRRKDFEKIFKGSLNEIDKTRLGELIIWWDLGYKPQKFFEMKKVLENIGLGLMSKNIPQRTDSQKSWKTDG</sequence>
<feature type="compositionally biased region" description="Basic and acidic residues" evidence="1">
    <location>
        <begin position="571"/>
        <end position="581"/>
    </location>
</feature>
<feature type="compositionally biased region" description="Basic and acidic residues" evidence="1">
    <location>
        <begin position="77"/>
        <end position="98"/>
    </location>
</feature>
<feature type="compositionally biased region" description="Basic and acidic residues" evidence="1">
    <location>
        <begin position="337"/>
        <end position="348"/>
    </location>
</feature>